<dbReference type="GO" id="GO:0005829">
    <property type="term" value="C:cytosol"/>
    <property type="evidence" value="ECO:0007669"/>
    <property type="project" value="UniProtKB-SubCell"/>
</dbReference>
<keyword evidence="8 15" id="KW-0949">S-adenosyl-L-methionine</keyword>
<dbReference type="SUPFAM" id="SSF53335">
    <property type="entry name" value="S-adenosyl-L-methionine-dependent methyltransferases"/>
    <property type="match status" value="1"/>
</dbReference>
<dbReference type="CDD" id="cd02440">
    <property type="entry name" value="AdoMet_MTases"/>
    <property type="match status" value="1"/>
</dbReference>
<feature type="compositionally biased region" description="Acidic residues" evidence="16">
    <location>
        <begin position="23"/>
        <end position="42"/>
    </location>
</feature>
<evidence type="ECO:0000256" key="13">
    <source>
        <dbReference type="ARBA" id="ARBA00047384"/>
    </source>
</evidence>
<feature type="domain" description="Methyltransferase" evidence="17">
    <location>
        <begin position="246"/>
        <end position="343"/>
    </location>
</feature>
<comment type="catalytic activity">
    <reaction evidence="14">
        <text>L-arginyl-[protein] + S-adenosyl-L-methionine = N(omega)-methyl-L-arginyl-[protein] + S-adenosyl-L-homocysteine + H(+)</text>
        <dbReference type="Rhea" id="RHEA:48100"/>
        <dbReference type="Rhea" id="RHEA-COMP:10532"/>
        <dbReference type="Rhea" id="RHEA-COMP:11990"/>
        <dbReference type="ChEBI" id="CHEBI:15378"/>
        <dbReference type="ChEBI" id="CHEBI:29965"/>
        <dbReference type="ChEBI" id="CHEBI:57856"/>
        <dbReference type="ChEBI" id="CHEBI:59789"/>
        <dbReference type="ChEBI" id="CHEBI:65280"/>
    </reaction>
    <physiologicalReaction direction="left-to-right" evidence="14">
        <dbReference type="Rhea" id="RHEA:48101"/>
    </physiologicalReaction>
</comment>
<evidence type="ECO:0000313" key="20">
    <source>
        <dbReference type="EMBL" id="KAJ5386311.1"/>
    </source>
</evidence>
<dbReference type="InterPro" id="IPR036236">
    <property type="entry name" value="Znf_C2H2_sf"/>
</dbReference>
<evidence type="ECO:0000256" key="7">
    <source>
        <dbReference type="ARBA" id="ARBA00022679"/>
    </source>
</evidence>
<evidence type="ECO:0000256" key="11">
    <source>
        <dbReference type="ARBA" id="ARBA00022833"/>
    </source>
</evidence>
<evidence type="ECO:0000256" key="6">
    <source>
        <dbReference type="ARBA" id="ARBA00022603"/>
    </source>
</evidence>
<dbReference type="Proteomes" id="UP001147747">
    <property type="component" value="Unassembled WGS sequence"/>
</dbReference>
<accession>A0A9W9VNB9</accession>
<evidence type="ECO:0000256" key="15">
    <source>
        <dbReference type="PROSITE-ProRule" id="PRU01015"/>
    </source>
</evidence>
<sequence length="544" mass="61338">MASSSRSDLPAEKAPVDARSVSDESDSSNEEGWEDVEPEDDSQPVVDLFSETVYPDVRSMLKVCKDKHNFDLLKIQKQLDLDFLDSIKLVNYVRTQVKAGNKTPDVSSKSQFEDDAYLKPVLEDDALLYSLDDIAEEEAGNEASGGDADSRVLELQEELERLQTQFSEYRTAVQQSLEDQLTKEDEKLQPDAAKKSTDKTEEVDADYFSSYSYNTIHESMLKDTIRTDAYRDFVYENKHLFKDKVVLDVGCGTGILSMFCAKAGAKKVISVDNSNIIDRAKEIVYDNSLGDVITCIQGKIEEVVLPVEKVDIIISEWMGYGLLFEAMFDSVIYARDRYLAPDGLMVPSHATLRVAPFADPDFIASHISFWHNVYGFKMNSMLLNIYEEALVRGIQPTTIPGESSIFLPLPLHTITVEELNFIKEFQFTLNEDIDALDGFAIWFDIFFMPSRASPVPENPIPSEMKKKGIVSFTTGPDDTETHWMQTILLIDHGKEQPKPLKKGQTFTGKVGYQRKQNGYRGLDINVEWNGGENAWASNNGRFSK</sequence>
<dbReference type="GO" id="GO:0032259">
    <property type="term" value="P:methylation"/>
    <property type="evidence" value="ECO:0007669"/>
    <property type="project" value="UniProtKB-KW"/>
</dbReference>
<dbReference type="InterPro" id="IPR055135">
    <property type="entry name" value="PRMT_dom"/>
</dbReference>
<dbReference type="GeneID" id="81372469"/>
<dbReference type="InterPro" id="IPR041698">
    <property type="entry name" value="Methyltransf_25"/>
</dbReference>
<evidence type="ECO:0000256" key="4">
    <source>
        <dbReference type="ARBA" id="ARBA00022490"/>
    </source>
</evidence>
<feature type="region of interest" description="Disordered" evidence="16">
    <location>
        <begin position="178"/>
        <end position="199"/>
    </location>
</feature>
<feature type="domain" description="Protein arginine N-methyltransferase 3-like C2H2 zinc finger" evidence="18">
    <location>
        <begin position="76"/>
        <end position="120"/>
    </location>
</feature>
<evidence type="ECO:0000259" key="19">
    <source>
        <dbReference type="Pfam" id="PF22528"/>
    </source>
</evidence>
<dbReference type="Gene3D" id="3.40.50.150">
    <property type="entry name" value="Vaccinia Virus protein VP39"/>
    <property type="match status" value="1"/>
</dbReference>
<feature type="domain" description="Protein arginine N-methyltransferase" evidence="19">
    <location>
        <begin position="349"/>
        <end position="529"/>
    </location>
</feature>
<proteinExistence type="predicted"/>
<feature type="compositionally biased region" description="Basic and acidic residues" evidence="16">
    <location>
        <begin position="180"/>
        <end position="199"/>
    </location>
</feature>
<dbReference type="SUPFAM" id="SSF57667">
    <property type="entry name" value="beta-beta-alpha zinc fingers"/>
    <property type="match status" value="1"/>
</dbReference>
<keyword evidence="12" id="KW-0539">Nucleus</keyword>
<evidence type="ECO:0000256" key="2">
    <source>
        <dbReference type="ARBA" id="ARBA00004514"/>
    </source>
</evidence>
<dbReference type="EMBL" id="JAPZBU010000009">
    <property type="protein sequence ID" value="KAJ5386311.1"/>
    <property type="molecule type" value="Genomic_DNA"/>
</dbReference>
<evidence type="ECO:0000256" key="8">
    <source>
        <dbReference type="ARBA" id="ARBA00022691"/>
    </source>
</evidence>
<evidence type="ECO:0000256" key="10">
    <source>
        <dbReference type="ARBA" id="ARBA00022771"/>
    </source>
</evidence>
<dbReference type="RefSeq" id="XP_056484109.1">
    <property type="nucleotide sequence ID" value="XM_056633489.1"/>
</dbReference>
<organism evidence="20 21">
    <name type="scientific">Penicillium cosmopolitanum</name>
    <dbReference type="NCBI Taxonomy" id="1131564"/>
    <lineage>
        <taxon>Eukaryota</taxon>
        <taxon>Fungi</taxon>
        <taxon>Dikarya</taxon>
        <taxon>Ascomycota</taxon>
        <taxon>Pezizomycotina</taxon>
        <taxon>Eurotiomycetes</taxon>
        <taxon>Eurotiomycetidae</taxon>
        <taxon>Eurotiales</taxon>
        <taxon>Aspergillaceae</taxon>
        <taxon>Penicillium</taxon>
    </lineage>
</organism>
<protein>
    <recommendedName>
        <fullName evidence="3">type I protein arginine methyltransferase</fullName>
        <ecNumber evidence="3">2.1.1.319</ecNumber>
    </recommendedName>
</protein>
<dbReference type="PANTHER" id="PTHR11006">
    <property type="entry name" value="PROTEIN ARGININE N-METHYLTRANSFERASE"/>
    <property type="match status" value="1"/>
</dbReference>
<gene>
    <name evidence="20" type="ORF">N7509_008852</name>
</gene>
<evidence type="ECO:0000259" key="18">
    <source>
        <dbReference type="Pfam" id="PF21137"/>
    </source>
</evidence>
<evidence type="ECO:0000256" key="3">
    <source>
        <dbReference type="ARBA" id="ARBA00011925"/>
    </source>
</evidence>
<keyword evidence="21" id="KW-1185">Reference proteome</keyword>
<evidence type="ECO:0000256" key="16">
    <source>
        <dbReference type="SAM" id="MobiDB-lite"/>
    </source>
</evidence>
<dbReference type="InterPro" id="IPR049482">
    <property type="entry name" value="ANM3-like_C2H2_Zf"/>
</dbReference>
<evidence type="ECO:0000259" key="17">
    <source>
        <dbReference type="Pfam" id="PF13649"/>
    </source>
</evidence>
<dbReference type="InterPro" id="IPR025799">
    <property type="entry name" value="Arg_MeTrfase"/>
</dbReference>
<keyword evidence="7 15" id="KW-0808">Transferase</keyword>
<dbReference type="GO" id="GO:0008270">
    <property type="term" value="F:zinc ion binding"/>
    <property type="evidence" value="ECO:0007669"/>
    <property type="project" value="UniProtKB-KW"/>
</dbReference>
<reference evidence="20" key="1">
    <citation type="submission" date="2022-12" db="EMBL/GenBank/DDBJ databases">
        <authorList>
            <person name="Petersen C."/>
        </authorList>
    </citation>
    <scope>NUCLEOTIDE SEQUENCE</scope>
    <source>
        <strain evidence="20">IBT 29677</strain>
    </source>
</reference>
<dbReference type="PANTHER" id="PTHR11006:SF116">
    <property type="entry name" value="PROTEIN METHYLTRANSFERASE"/>
    <property type="match status" value="1"/>
</dbReference>
<dbReference type="InterPro" id="IPR029063">
    <property type="entry name" value="SAM-dependent_MTases_sf"/>
</dbReference>
<dbReference type="GO" id="GO:0035242">
    <property type="term" value="F:protein-arginine omega-N asymmetric methyltransferase activity"/>
    <property type="evidence" value="ECO:0007669"/>
    <property type="project" value="UniProtKB-EC"/>
</dbReference>
<feature type="compositionally biased region" description="Basic and acidic residues" evidence="16">
    <location>
        <begin position="9"/>
        <end position="22"/>
    </location>
</feature>
<dbReference type="OrthoDB" id="7848332at2759"/>
<evidence type="ECO:0000256" key="12">
    <source>
        <dbReference type="ARBA" id="ARBA00023242"/>
    </source>
</evidence>
<keyword evidence="11" id="KW-0862">Zinc</keyword>
<dbReference type="GO" id="GO:0005634">
    <property type="term" value="C:nucleus"/>
    <property type="evidence" value="ECO:0007669"/>
    <property type="project" value="UniProtKB-SubCell"/>
</dbReference>
<keyword evidence="9" id="KW-0479">Metal-binding</keyword>
<feature type="region of interest" description="Disordered" evidence="16">
    <location>
        <begin position="1"/>
        <end position="46"/>
    </location>
</feature>
<dbReference type="AlphaFoldDB" id="A0A9W9VNB9"/>
<dbReference type="Pfam" id="PF22528">
    <property type="entry name" value="PRMT_C"/>
    <property type="match status" value="1"/>
</dbReference>
<dbReference type="FunFam" id="3.40.50.150:FF:000034">
    <property type="entry name" value="Protein arginine N-methyltransferase 3"/>
    <property type="match status" value="1"/>
</dbReference>
<evidence type="ECO:0000256" key="5">
    <source>
        <dbReference type="ARBA" id="ARBA00022553"/>
    </source>
</evidence>
<keyword evidence="4" id="KW-0963">Cytoplasm</keyword>
<dbReference type="PROSITE" id="PS51678">
    <property type="entry name" value="SAM_MT_PRMT"/>
    <property type="match status" value="1"/>
</dbReference>
<name>A0A9W9VNB9_9EURO</name>
<keyword evidence="10" id="KW-0863">Zinc-finger</keyword>
<evidence type="ECO:0000256" key="9">
    <source>
        <dbReference type="ARBA" id="ARBA00022723"/>
    </source>
</evidence>
<comment type="subcellular location">
    <subcellularLocation>
        <location evidence="2">Cytoplasm</location>
        <location evidence="2">Cytosol</location>
    </subcellularLocation>
    <subcellularLocation>
        <location evidence="1">Nucleus</location>
    </subcellularLocation>
</comment>
<dbReference type="GO" id="GO:0042054">
    <property type="term" value="F:histone methyltransferase activity"/>
    <property type="evidence" value="ECO:0007669"/>
    <property type="project" value="TreeGrafter"/>
</dbReference>
<comment type="catalytic activity">
    <reaction evidence="13">
        <text>L-arginyl-[protein] + 2 S-adenosyl-L-methionine = N(omega),N(omega)-dimethyl-L-arginyl-[protein] + 2 S-adenosyl-L-homocysteine + 2 H(+)</text>
        <dbReference type="Rhea" id="RHEA:48096"/>
        <dbReference type="Rhea" id="RHEA-COMP:10532"/>
        <dbReference type="Rhea" id="RHEA-COMP:11991"/>
        <dbReference type="ChEBI" id="CHEBI:15378"/>
        <dbReference type="ChEBI" id="CHEBI:29965"/>
        <dbReference type="ChEBI" id="CHEBI:57856"/>
        <dbReference type="ChEBI" id="CHEBI:59789"/>
        <dbReference type="ChEBI" id="CHEBI:61897"/>
        <dbReference type="EC" id="2.1.1.319"/>
    </reaction>
    <physiologicalReaction direction="left-to-right" evidence="13">
        <dbReference type="Rhea" id="RHEA:48097"/>
    </physiologicalReaction>
</comment>
<keyword evidence="5" id="KW-0597">Phosphoprotein</keyword>
<dbReference type="Gene3D" id="2.70.160.11">
    <property type="entry name" value="Hnrnp arginine n-methyltransferase1"/>
    <property type="match status" value="1"/>
</dbReference>
<dbReference type="Pfam" id="PF21137">
    <property type="entry name" value="ANM3_C2H2_Zf"/>
    <property type="match status" value="1"/>
</dbReference>
<dbReference type="FunFam" id="2.70.160.11:FF:000016">
    <property type="entry name" value="Protein arginine methyltransferase RmtB"/>
    <property type="match status" value="1"/>
</dbReference>
<evidence type="ECO:0000256" key="1">
    <source>
        <dbReference type="ARBA" id="ARBA00004123"/>
    </source>
</evidence>
<dbReference type="Pfam" id="PF13649">
    <property type="entry name" value="Methyltransf_25"/>
    <property type="match status" value="1"/>
</dbReference>
<evidence type="ECO:0000256" key="14">
    <source>
        <dbReference type="ARBA" id="ARBA00049303"/>
    </source>
</evidence>
<comment type="caution">
    <text evidence="20">The sequence shown here is derived from an EMBL/GenBank/DDBJ whole genome shotgun (WGS) entry which is preliminary data.</text>
</comment>
<evidence type="ECO:0000313" key="21">
    <source>
        <dbReference type="Proteomes" id="UP001147747"/>
    </source>
</evidence>
<dbReference type="EC" id="2.1.1.319" evidence="3"/>
<reference evidence="20" key="2">
    <citation type="journal article" date="2023" name="IMA Fungus">
        <title>Comparative genomic study of the Penicillium genus elucidates a diverse pangenome and 15 lateral gene transfer events.</title>
        <authorList>
            <person name="Petersen C."/>
            <person name="Sorensen T."/>
            <person name="Nielsen M.R."/>
            <person name="Sondergaard T.E."/>
            <person name="Sorensen J.L."/>
            <person name="Fitzpatrick D.A."/>
            <person name="Frisvad J.C."/>
            <person name="Nielsen K.L."/>
        </authorList>
    </citation>
    <scope>NUCLEOTIDE SEQUENCE</scope>
    <source>
        <strain evidence="20">IBT 29677</strain>
    </source>
</reference>
<keyword evidence="6 15" id="KW-0489">Methyltransferase</keyword>